<dbReference type="EMBL" id="AP018005">
    <property type="protein sequence ID" value="BBB15378.1"/>
    <property type="molecule type" value="Genomic_DNA"/>
</dbReference>
<proteinExistence type="inferred from homology"/>
<dbReference type="OrthoDB" id="9814407at2"/>
<evidence type="ECO:0000259" key="2">
    <source>
        <dbReference type="Pfam" id="PF03795"/>
    </source>
</evidence>
<protein>
    <recommendedName>
        <fullName evidence="2">YCII-related domain-containing protein</fullName>
    </recommendedName>
</protein>
<name>A0A2Z5UV56_9COXI</name>
<dbReference type="AlphaFoldDB" id="A0A2Z5UV56"/>
<dbReference type="Pfam" id="PF03795">
    <property type="entry name" value="YCII"/>
    <property type="match status" value="1"/>
</dbReference>
<dbReference type="RefSeq" id="WP_126322838.1">
    <property type="nucleotide sequence ID" value="NZ_AP018005.1"/>
</dbReference>
<organism evidence="3 4">
    <name type="scientific">Candidatus Rickettsiella viridis</name>
    <dbReference type="NCBI Taxonomy" id="676208"/>
    <lineage>
        <taxon>Bacteria</taxon>
        <taxon>Pseudomonadati</taxon>
        <taxon>Pseudomonadota</taxon>
        <taxon>Gammaproteobacteria</taxon>
        <taxon>Legionellales</taxon>
        <taxon>Coxiellaceae</taxon>
        <taxon>Rickettsiella</taxon>
    </lineage>
</organism>
<keyword evidence="4" id="KW-1185">Reference proteome</keyword>
<evidence type="ECO:0000313" key="4">
    <source>
        <dbReference type="Proteomes" id="UP000282483"/>
    </source>
</evidence>
<feature type="domain" description="YCII-related" evidence="2">
    <location>
        <begin position="1"/>
        <end position="81"/>
    </location>
</feature>
<dbReference type="SUPFAM" id="SSF54909">
    <property type="entry name" value="Dimeric alpha+beta barrel"/>
    <property type="match status" value="1"/>
</dbReference>
<comment type="similarity">
    <text evidence="1">Belongs to the YciI family.</text>
</comment>
<reference evidence="3 4" key="1">
    <citation type="submission" date="2017-03" db="EMBL/GenBank/DDBJ databases">
        <title>The genome sequence of Candidatus Rickettsiella viridis.</title>
        <authorList>
            <person name="Nikoh N."/>
            <person name="Tsuchida T."/>
            <person name="Yamaguchi K."/>
            <person name="Maeda T."/>
            <person name="Shigenobu S."/>
            <person name="Fukatsu T."/>
        </authorList>
    </citation>
    <scope>NUCLEOTIDE SEQUENCE [LARGE SCALE GENOMIC DNA]</scope>
    <source>
        <strain evidence="3 4">Ap-RA04</strain>
    </source>
</reference>
<dbReference type="PANTHER" id="PTHR37828">
    <property type="entry name" value="GSR2449 PROTEIN"/>
    <property type="match status" value="1"/>
</dbReference>
<dbReference type="InterPro" id="IPR005545">
    <property type="entry name" value="YCII"/>
</dbReference>
<dbReference type="PANTHER" id="PTHR37828:SF1">
    <property type="entry name" value="YCII-RELATED DOMAIN-CONTAINING PROTEIN"/>
    <property type="match status" value="1"/>
</dbReference>
<evidence type="ECO:0000256" key="1">
    <source>
        <dbReference type="ARBA" id="ARBA00007689"/>
    </source>
</evidence>
<dbReference type="Proteomes" id="UP000282483">
    <property type="component" value="Chromosome"/>
</dbReference>
<dbReference type="KEGG" id="rvi:RVIR1_08970"/>
<evidence type="ECO:0000313" key="3">
    <source>
        <dbReference type="EMBL" id="BBB15378.1"/>
    </source>
</evidence>
<sequence length="98" mass="11592">MFLVLITYKKPIEEIDRYLLEHRKFLDIGYKNNYFVVSGPRNPRTGGVILSQLNNRNQLENFLKDDPFFIHGIASYEVIEFVPVKCHLDFSSFIDKHE</sequence>
<accession>A0A2Z5UV56</accession>
<dbReference type="InterPro" id="IPR011008">
    <property type="entry name" value="Dimeric_a/b-barrel"/>
</dbReference>
<gene>
    <name evidence="3" type="ORF">RVIR1_08970</name>
</gene>